<evidence type="ECO:0000313" key="7">
    <source>
        <dbReference type="Proteomes" id="UP000186524"/>
    </source>
</evidence>
<dbReference type="InterPro" id="IPR011032">
    <property type="entry name" value="GroES-like_sf"/>
</dbReference>
<organism evidence="6 7">
    <name type="scientific">Domibacillus mangrovi</name>
    <dbReference type="NCBI Taxonomy" id="1714354"/>
    <lineage>
        <taxon>Bacteria</taxon>
        <taxon>Bacillati</taxon>
        <taxon>Bacillota</taxon>
        <taxon>Bacilli</taxon>
        <taxon>Bacillales</taxon>
        <taxon>Bacillaceae</taxon>
        <taxon>Domibacillus</taxon>
    </lineage>
</organism>
<dbReference type="Gene3D" id="3.40.50.720">
    <property type="entry name" value="NAD(P)-binding Rossmann-like Domain"/>
    <property type="match status" value="1"/>
</dbReference>
<dbReference type="EMBL" id="MRWQ01000004">
    <property type="protein sequence ID" value="OKL37494.1"/>
    <property type="molecule type" value="Genomic_DNA"/>
</dbReference>
<dbReference type="Proteomes" id="UP000186524">
    <property type="component" value="Unassembled WGS sequence"/>
</dbReference>
<dbReference type="SUPFAM" id="SSF51735">
    <property type="entry name" value="NAD(P)-binding Rossmann-fold domains"/>
    <property type="match status" value="1"/>
</dbReference>
<dbReference type="Pfam" id="PF00107">
    <property type="entry name" value="ADH_zinc_N"/>
    <property type="match status" value="1"/>
</dbReference>
<dbReference type="InterPro" id="IPR020843">
    <property type="entry name" value="ER"/>
</dbReference>
<dbReference type="InterPro" id="IPR013149">
    <property type="entry name" value="ADH-like_C"/>
</dbReference>
<evidence type="ECO:0000313" key="6">
    <source>
        <dbReference type="EMBL" id="OKL37494.1"/>
    </source>
</evidence>
<dbReference type="PANTHER" id="PTHR43401:SF2">
    <property type="entry name" value="L-THREONINE 3-DEHYDROGENASE"/>
    <property type="match status" value="1"/>
</dbReference>
<dbReference type="InterPro" id="IPR002328">
    <property type="entry name" value="ADH_Zn_CS"/>
</dbReference>
<comment type="similarity">
    <text evidence="4">Belongs to the zinc-containing alcohol dehydrogenase family.</text>
</comment>
<dbReference type="PROSITE" id="PS00059">
    <property type="entry name" value="ADH_ZINC"/>
    <property type="match status" value="1"/>
</dbReference>
<proteinExistence type="inferred from homology"/>
<keyword evidence="7" id="KW-1185">Reference proteome</keyword>
<dbReference type="InterPro" id="IPR036291">
    <property type="entry name" value="NAD(P)-bd_dom_sf"/>
</dbReference>
<dbReference type="CDD" id="cd08258">
    <property type="entry name" value="Zn_ADH4"/>
    <property type="match status" value="1"/>
</dbReference>
<evidence type="ECO:0000259" key="5">
    <source>
        <dbReference type="SMART" id="SM00829"/>
    </source>
</evidence>
<evidence type="ECO:0000256" key="3">
    <source>
        <dbReference type="ARBA" id="ARBA00023002"/>
    </source>
</evidence>
<dbReference type="RefSeq" id="WP_073710647.1">
    <property type="nucleotide sequence ID" value="NZ_MRWQ01000004.1"/>
</dbReference>
<evidence type="ECO:0000256" key="1">
    <source>
        <dbReference type="ARBA" id="ARBA00022723"/>
    </source>
</evidence>
<name>A0A1Q5P5I4_9BACI</name>
<dbReference type="OrthoDB" id="9770238at2"/>
<keyword evidence="1 4" id="KW-0479">Metal-binding</keyword>
<dbReference type="GO" id="GO:0016491">
    <property type="term" value="F:oxidoreductase activity"/>
    <property type="evidence" value="ECO:0007669"/>
    <property type="project" value="UniProtKB-KW"/>
</dbReference>
<feature type="domain" description="Enoyl reductase (ER)" evidence="5">
    <location>
        <begin position="10"/>
        <end position="341"/>
    </location>
</feature>
<protein>
    <submittedName>
        <fullName evidence="6">Sorbitol dehydrogenase</fullName>
    </submittedName>
</protein>
<dbReference type="Pfam" id="PF08240">
    <property type="entry name" value="ADH_N"/>
    <property type="match status" value="1"/>
</dbReference>
<reference evidence="6 7" key="1">
    <citation type="submission" date="2016-12" db="EMBL/GenBank/DDBJ databases">
        <title>Domibacillus sp. SAOS 44 whole genome sequencing.</title>
        <authorList>
            <person name="Verma A."/>
            <person name="Krishnamurthi S."/>
        </authorList>
    </citation>
    <scope>NUCLEOTIDE SEQUENCE [LARGE SCALE GENOMIC DNA]</scope>
    <source>
        <strain evidence="6 7">SAOS 44</strain>
    </source>
</reference>
<sequence>MKAVMKTAPGYDHMNLETIEEPKATGDLVKIKVSYTGICGTDMHTFTGEYRNSKTPVVLGHEFSGTVVEIGRNVTKVKVGDRVTSETTFETCGECEYCREKDYNLCSNRKGIGTQINGSFAEYVVSREESVHILPEKLSLKAAVLAEPLACCVHAALEKTTIKKGEKVLVFGPGPIGLLQCQVVKAQGAFVILAGITKDKKRLELAKSLGVDVVVDVEKEDLTEIVMKHTDGYGVDKLFECSGAVQALNQGLPLVKKKGTFVQVGIFANKTNPLDQESIIQREITYVGTRSQKPSSWPIALNLLAEGKVDADKMITKIVPLDQWREGFDAVRSGDQIKVILES</sequence>
<comment type="cofactor">
    <cofactor evidence="4">
        <name>Zn(2+)</name>
        <dbReference type="ChEBI" id="CHEBI:29105"/>
    </cofactor>
</comment>
<keyword evidence="3" id="KW-0560">Oxidoreductase</keyword>
<dbReference type="STRING" id="1714354.BLL40_04070"/>
<gene>
    <name evidence="6" type="ORF">BLL40_04070</name>
</gene>
<dbReference type="SMART" id="SM00829">
    <property type="entry name" value="PKS_ER"/>
    <property type="match status" value="1"/>
</dbReference>
<evidence type="ECO:0000256" key="4">
    <source>
        <dbReference type="RuleBase" id="RU361277"/>
    </source>
</evidence>
<dbReference type="GO" id="GO:0008270">
    <property type="term" value="F:zinc ion binding"/>
    <property type="evidence" value="ECO:0007669"/>
    <property type="project" value="InterPro"/>
</dbReference>
<comment type="caution">
    <text evidence="6">The sequence shown here is derived from an EMBL/GenBank/DDBJ whole genome shotgun (WGS) entry which is preliminary data.</text>
</comment>
<dbReference type="PANTHER" id="PTHR43401">
    <property type="entry name" value="L-THREONINE 3-DEHYDROGENASE"/>
    <property type="match status" value="1"/>
</dbReference>
<dbReference type="SUPFAM" id="SSF50129">
    <property type="entry name" value="GroES-like"/>
    <property type="match status" value="1"/>
</dbReference>
<keyword evidence="2 4" id="KW-0862">Zinc</keyword>
<dbReference type="Gene3D" id="3.90.180.10">
    <property type="entry name" value="Medium-chain alcohol dehydrogenases, catalytic domain"/>
    <property type="match status" value="1"/>
</dbReference>
<accession>A0A1Q5P5I4</accession>
<dbReference type="InterPro" id="IPR050129">
    <property type="entry name" value="Zn_alcohol_dh"/>
</dbReference>
<evidence type="ECO:0000256" key="2">
    <source>
        <dbReference type="ARBA" id="ARBA00022833"/>
    </source>
</evidence>
<dbReference type="AlphaFoldDB" id="A0A1Q5P5I4"/>
<dbReference type="InterPro" id="IPR013154">
    <property type="entry name" value="ADH-like_N"/>
</dbReference>